<dbReference type="InterPro" id="IPR036400">
    <property type="entry name" value="Cyt_B5-like_heme/steroid_sf"/>
</dbReference>
<dbReference type="SUPFAM" id="SSF52343">
    <property type="entry name" value="Ferredoxin reductase-like, C-terminal NADP-linked domain"/>
    <property type="match status" value="1"/>
</dbReference>
<keyword evidence="7 12" id="KW-0274">FAD</keyword>
<protein>
    <recommendedName>
        <fullName evidence="17">Cytochrome-b5 reductase</fullName>
    </recommendedName>
</protein>
<dbReference type="PRINTS" id="PR00363">
    <property type="entry name" value="CYTOCHROMEB5"/>
</dbReference>
<keyword evidence="5" id="KW-0812">Transmembrane</keyword>
<feature type="binding site" evidence="12">
    <location>
        <position position="269"/>
    </location>
    <ligand>
        <name>FAD</name>
        <dbReference type="ChEBI" id="CHEBI:57692"/>
    </ligand>
</feature>
<dbReference type="InterPro" id="IPR001199">
    <property type="entry name" value="Cyt_B5-like_heme/steroid-bd"/>
</dbReference>
<dbReference type="InterPro" id="IPR001433">
    <property type="entry name" value="OxRdtase_FAD/NAD-bd"/>
</dbReference>
<dbReference type="InterPro" id="IPR039261">
    <property type="entry name" value="FNR_nucleotide-bd"/>
</dbReference>
<keyword evidence="11" id="KW-0472">Membrane</keyword>
<dbReference type="Proteomes" id="UP001285441">
    <property type="component" value="Unassembled WGS sequence"/>
</dbReference>
<evidence type="ECO:0000313" key="15">
    <source>
        <dbReference type="EMBL" id="KAK3387850.1"/>
    </source>
</evidence>
<keyword evidence="9" id="KW-0560">Oxidoreductase</keyword>
<dbReference type="InterPro" id="IPR001709">
    <property type="entry name" value="Flavoprot_Pyr_Nucl_cyt_Rdtase"/>
</dbReference>
<feature type="binding site" evidence="12">
    <location>
        <position position="286"/>
    </location>
    <ligand>
        <name>FAD</name>
        <dbReference type="ChEBI" id="CHEBI:57692"/>
    </ligand>
</feature>
<reference evidence="15" key="2">
    <citation type="submission" date="2023-06" db="EMBL/GenBank/DDBJ databases">
        <authorList>
            <consortium name="Lawrence Berkeley National Laboratory"/>
            <person name="Haridas S."/>
            <person name="Hensen N."/>
            <person name="Bonometti L."/>
            <person name="Westerberg I."/>
            <person name="Brannstrom I.O."/>
            <person name="Guillou S."/>
            <person name="Cros-Aarteil S."/>
            <person name="Calhoun S."/>
            <person name="Kuo A."/>
            <person name="Mondo S."/>
            <person name="Pangilinan J."/>
            <person name="Riley R."/>
            <person name="LaButti K."/>
            <person name="Andreopoulos B."/>
            <person name="Lipzen A."/>
            <person name="Chen C."/>
            <person name="Yanf M."/>
            <person name="Daum C."/>
            <person name="Ng V."/>
            <person name="Clum A."/>
            <person name="Steindorff A."/>
            <person name="Ohm R."/>
            <person name="Martin F."/>
            <person name="Silar P."/>
            <person name="Natvig D."/>
            <person name="Lalanne C."/>
            <person name="Gautier V."/>
            <person name="Ament-velasquez S.L."/>
            <person name="Kruys A."/>
            <person name="Hutchinson M.I."/>
            <person name="Powell A.J."/>
            <person name="Barry K."/>
            <person name="Miller A.N."/>
            <person name="Grigoriev I.V."/>
            <person name="Debuchy R."/>
            <person name="Gladieux P."/>
            <person name="Thoren M.H."/>
            <person name="Johannesson H."/>
        </authorList>
    </citation>
    <scope>NUCLEOTIDE SEQUENCE</scope>
    <source>
        <strain evidence="15">CBS 232.78</strain>
    </source>
</reference>
<comment type="subcellular location">
    <subcellularLocation>
        <location evidence="2">Mitochondrion outer membrane</location>
        <topology evidence="2">Single-pass membrane protein</topology>
    </subcellularLocation>
</comment>
<dbReference type="PROSITE" id="PS51384">
    <property type="entry name" value="FAD_FR"/>
    <property type="match status" value="1"/>
</dbReference>
<dbReference type="InterPro" id="IPR001834">
    <property type="entry name" value="CBR-like"/>
</dbReference>
<keyword evidence="4 12" id="KW-0285">Flavoprotein</keyword>
<dbReference type="SUPFAM" id="SSF55856">
    <property type="entry name" value="Cytochrome b5-like heme/steroid binding domain"/>
    <property type="match status" value="1"/>
</dbReference>
<sequence length="463" mass="50164">MGSPLVEYTAAEIATHNSPSDSWLVIHGEVYDVSKYAHDHPGGIDVLLEAAGTDATQGYEDAGHSEDALEIMQTLRVGILKGYKKPAPKMRSQTLAPRLTPATTKSNASSSSATAVVQTAALTAVAAVSLAEARLFVQNILRASPMPTHTHTGTTGGFTSGFLAASAIASVLGGVAVKQLSKATHIKHGFAQFAPHKKSVRPPQPDVNALRGFLDPKTYQSLPLVRKDEVAPNVFRLLFALPTPQTVLGLPTGQHVAIRATVKGQVVTRSYTPVSMNVDQGVLELLIRCYPDGLLTGQYLAHLKVGDEVEFRGPRGSMRYWRGLASRIGMLAGGTGITPMFQLIRAICEDPRDTTQVSLVYANRSPADMLLREELEGLARRHPKNLQLWYMIDRKPEEGEWEYGVGYVTREVLEKRFPKASDEAKIMLCGPPGMVGAAKKMLAEMGFMTPGASPKMDDQIFCF</sequence>
<evidence type="ECO:0008006" key="17">
    <source>
        <dbReference type="Google" id="ProtNLM"/>
    </source>
</evidence>
<dbReference type="InterPro" id="IPR008333">
    <property type="entry name" value="Cbr1-like_FAD-bd_dom"/>
</dbReference>
<dbReference type="Pfam" id="PF00970">
    <property type="entry name" value="FAD_binding_6"/>
    <property type="match status" value="1"/>
</dbReference>
<reference evidence="15" key="1">
    <citation type="journal article" date="2023" name="Mol. Phylogenet. Evol.">
        <title>Genome-scale phylogeny and comparative genomics of the fungal order Sordariales.</title>
        <authorList>
            <person name="Hensen N."/>
            <person name="Bonometti L."/>
            <person name="Westerberg I."/>
            <person name="Brannstrom I.O."/>
            <person name="Guillou S."/>
            <person name="Cros-Aarteil S."/>
            <person name="Calhoun S."/>
            <person name="Haridas S."/>
            <person name="Kuo A."/>
            <person name="Mondo S."/>
            <person name="Pangilinan J."/>
            <person name="Riley R."/>
            <person name="LaButti K."/>
            <person name="Andreopoulos B."/>
            <person name="Lipzen A."/>
            <person name="Chen C."/>
            <person name="Yan M."/>
            <person name="Daum C."/>
            <person name="Ng V."/>
            <person name="Clum A."/>
            <person name="Steindorff A."/>
            <person name="Ohm R.A."/>
            <person name="Martin F."/>
            <person name="Silar P."/>
            <person name="Natvig D.O."/>
            <person name="Lalanne C."/>
            <person name="Gautier V."/>
            <person name="Ament-Velasquez S.L."/>
            <person name="Kruys A."/>
            <person name="Hutchinson M.I."/>
            <person name="Powell A.J."/>
            <person name="Barry K."/>
            <person name="Miller A.N."/>
            <person name="Grigoriev I.V."/>
            <person name="Debuchy R."/>
            <person name="Gladieux P."/>
            <person name="Hiltunen Thoren M."/>
            <person name="Johannesson H."/>
        </authorList>
    </citation>
    <scope>NUCLEOTIDE SEQUENCE</scope>
    <source>
        <strain evidence="15">CBS 232.78</strain>
    </source>
</reference>
<comment type="similarity">
    <text evidence="3">Belongs to the flavoprotein pyridine nucleotide cytochrome reductase family.</text>
</comment>
<evidence type="ECO:0000256" key="4">
    <source>
        <dbReference type="ARBA" id="ARBA00022630"/>
    </source>
</evidence>
<evidence type="ECO:0000256" key="12">
    <source>
        <dbReference type="PIRSR" id="PIRSR601834-1"/>
    </source>
</evidence>
<comment type="caution">
    <text evidence="15">The sequence shown here is derived from an EMBL/GenBank/DDBJ whole genome shotgun (WGS) entry which is preliminary data.</text>
</comment>
<evidence type="ECO:0000256" key="5">
    <source>
        <dbReference type="ARBA" id="ARBA00022692"/>
    </source>
</evidence>
<evidence type="ECO:0000256" key="11">
    <source>
        <dbReference type="ARBA" id="ARBA00023136"/>
    </source>
</evidence>
<evidence type="ECO:0000256" key="1">
    <source>
        <dbReference type="ARBA" id="ARBA00001974"/>
    </source>
</evidence>
<proteinExistence type="inferred from homology"/>
<dbReference type="PANTHER" id="PTHR19370">
    <property type="entry name" value="NADH-CYTOCHROME B5 REDUCTASE"/>
    <property type="match status" value="1"/>
</dbReference>
<evidence type="ECO:0000259" key="14">
    <source>
        <dbReference type="PROSITE" id="PS51384"/>
    </source>
</evidence>
<dbReference type="Pfam" id="PF00175">
    <property type="entry name" value="NAD_binding_1"/>
    <property type="match status" value="1"/>
</dbReference>
<evidence type="ECO:0000256" key="9">
    <source>
        <dbReference type="ARBA" id="ARBA00023002"/>
    </source>
</evidence>
<dbReference type="CDD" id="cd06183">
    <property type="entry name" value="cyt_b5_reduct_like"/>
    <property type="match status" value="1"/>
</dbReference>
<dbReference type="SMART" id="SM01117">
    <property type="entry name" value="Cyt-b5"/>
    <property type="match status" value="1"/>
</dbReference>
<dbReference type="InterPro" id="IPR017927">
    <property type="entry name" value="FAD-bd_FR_type"/>
</dbReference>
<evidence type="ECO:0000256" key="3">
    <source>
        <dbReference type="ARBA" id="ARBA00006105"/>
    </source>
</evidence>
<name>A0AAE0U258_9PEZI</name>
<accession>A0AAE0U258</accession>
<evidence type="ECO:0000256" key="8">
    <source>
        <dbReference type="ARBA" id="ARBA00022989"/>
    </source>
</evidence>
<evidence type="ECO:0000259" key="13">
    <source>
        <dbReference type="PROSITE" id="PS50255"/>
    </source>
</evidence>
<dbReference type="SUPFAM" id="SSF63380">
    <property type="entry name" value="Riboflavin synthase domain-like"/>
    <property type="match status" value="1"/>
</dbReference>
<dbReference type="Gene3D" id="3.40.50.80">
    <property type="entry name" value="Nucleotide-binding domain of ferredoxin-NADP reductase (FNR) module"/>
    <property type="match status" value="1"/>
</dbReference>
<comment type="cofactor">
    <cofactor evidence="1 12">
        <name>FAD</name>
        <dbReference type="ChEBI" id="CHEBI:57692"/>
    </cofactor>
</comment>
<dbReference type="AlphaFoldDB" id="A0AAE0U258"/>
<keyword evidence="10" id="KW-0520">NAD</keyword>
<dbReference type="GO" id="GO:0005741">
    <property type="term" value="C:mitochondrial outer membrane"/>
    <property type="evidence" value="ECO:0007669"/>
    <property type="project" value="UniProtKB-SubCell"/>
</dbReference>
<dbReference type="PRINTS" id="PR00371">
    <property type="entry name" value="FPNCR"/>
</dbReference>
<organism evidence="15 16">
    <name type="scientific">Podospora didyma</name>
    <dbReference type="NCBI Taxonomy" id="330526"/>
    <lineage>
        <taxon>Eukaryota</taxon>
        <taxon>Fungi</taxon>
        <taxon>Dikarya</taxon>
        <taxon>Ascomycota</taxon>
        <taxon>Pezizomycotina</taxon>
        <taxon>Sordariomycetes</taxon>
        <taxon>Sordariomycetidae</taxon>
        <taxon>Sordariales</taxon>
        <taxon>Podosporaceae</taxon>
        <taxon>Podospora</taxon>
    </lineage>
</organism>
<feature type="non-terminal residue" evidence="15">
    <location>
        <position position="463"/>
    </location>
</feature>
<feature type="binding site" evidence="12">
    <location>
        <position position="338"/>
    </location>
    <ligand>
        <name>FAD</name>
        <dbReference type="ChEBI" id="CHEBI:57692"/>
    </ligand>
</feature>
<dbReference type="PANTHER" id="PTHR19370:SF178">
    <property type="entry name" value="CYTOCHROME-B5 REDUCTASE"/>
    <property type="match status" value="1"/>
</dbReference>
<dbReference type="PROSITE" id="PS50255">
    <property type="entry name" value="CYTOCHROME_B5_2"/>
    <property type="match status" value="1"/>
</dbReference>
<feature type="binding site" evidence="12">
    <location>
        <position position="271"/>
    </location>
    <ligand>
        <name>FAD</name>
        <dbReference type="ChEBI" id="CHEBI:57692"/>
    </ligand>
</feature>
<keyword evidence="6" id="KW-0496">Mitochondrion</keyword>
<dbReference type="PRINTS" id="PR00406">
    <property type="entry name" value="CYTB5RDTASE"/>
</dbReference>
<dbReference type="EMBL" id="JAULSW010000003">
    <property type="protein sequence ID" value="KAK3387850.1"/>
    <property type="molecule type" value="Genomic_DNA"/>
</dbReference>
<feature type="domain" description="FAD-binding FR-type" evidence="14">
    <location>
        <begin position="217"/>
        <end position="321"/>
    </location>
</feature>
<evidence type="ECO:0000313" key="16">
    <source>
        <dbReference type="Proteomes" id="UP001285441"/>
    </source>
</evidence>
<dbReference type="FunFam" id="3.40.50.80:FF:000019">
    <property type="entry name" value="NADH-cytochrome b5 reductase"/>
    <property type="match status" value="1"/>
</dbReference>
<dbReference type="Gene3D" id="3.10.120.10">
    <property type="entry name" value="Cytochrome b5-like heme/steroid binding domain"/>
    <property type="match status" value="1"/>
</dbReference>
<evidence type="ECO:0000256" key="10">
    <source>
        <dbReference type="ARBA" id="ARBA00023027"/>
    </source>
</evidence>
<gene>
    <name evidence="15" type="ORF">B0H63DRAFT_542317</name>
</gene>
<dbReference type="GO" id="GO:0016491">
    <property type="term" value="F:oxidoreductase activity"/>
    <property type="evidence" value="ECO:0007669"/>
    <property type="project" value="UniProtKB-KW"/>
</dbReference>
<evidence type="ECO:0000256" key="2">
    <source>
        <dbReference type="ARBA" id="ARBA00004572"/>
    </source>
</evidence>
<keyword evidence="6" id="KW-1000">Mitochondrion outer membrane</keyword>
<dbReference type="Pfam" id="PF00173">
    <property type="entry name" value="Cyt-b5"/>
    <property type="match status" value="1"/>
</dbReference>
<dbReference type="GO" id="GO:0005783">
    <property type="term" value="C:endoplasmic reticulum"/>
    <property type="evidence" value="ECO:0007669"/>
    <property type="project" value="TreeGrafter"/>
</dbReference>
<keyword evidence="16" id="KW-1185">Reference proteome</keyword>
<dbReference type="InterPro" id="IPR017938">
    <property type="entry name" value="Riboflavin_synthase-like_b-brl"/>
</dbReference>
<feature type="domain" description="Cytochrome b5 heme-binding" evidence="13">
    <location>
        <begin position="5"/>
        <end position="81"/>
    </location>
</feature>
<evidence type="ECO:0000256" key="7">
    <source>
        <dbReference type="ARBA" id="ARBA00022827"/>
    </source>
</evidence>
<evidence type="ECO:0000256" key="6">
    <source>
        <dbReference type="ARBA" id="ARBA00022787"/>
    </source>
</evidence>
<dbReference type="Gene3D" id="2.40.30.10">
    <property type="entry name" value="Translation factors"/>
    <property type="match status" value="1"/>
</dbReference>
<keyword evidence="8" id="KW-1133">Transmembrane helix</keyword>